<keyword evidence="2" id="KW-0472">Membrane</keyword>
<name>A0A7W7L6Q1_STRNE</name>
<reference evidence="3 4" key="1">
    <citation type="submission" date="2020-08" db="EMBL/GenBank/DDBJ databases">
        <title>Genomic Encyclopedia of Type Strains, Phase III (KMG-III): the genomes of soil and plant-associated and newly described type strains.</title>
        <authorList>
            <person name="Whitman W."/>
        </authorList>
    </citation>
    <scope>NUCLEOTIDE SEQUENCE [LARGE SCALE GENOMIC DNA]</scope>
    <source>
        <strain evidence="3 4">CECT 3265</strain>
    </source>
</reference>
<proteinExistence type="predicted"/>
<dbReference type="EMBL" id="JACHJG010000001">
    <property type="protein sequence ID" value="MBB4884618.1"/>
    <property type="molecule type" value="Genomic_DNA"/>
</dbReference>
<feature type="region of interest" description="Disordered" evidence="1">
    <location>
        <begin position="1"/>
        <end position="22"/>
    </location>
</feature>
<dbReference type="Proteomes" id="UP000556436">
    <property type="component" value="Unassembled WGS sequence"/>
</dbReference>
<evidence type="ECO:0000256" key="1">
    <source>
        <dbReference type="SAM" id="MobiDB-lite"/>
    </source>
</evidence>
<dbReference type="AlphaFoldDB" id="A0A7W7L6Q1"/>
<evidence type="ECO:0000256" key="2">
    <source>
        <dbReference type="SAM" id="Phobius"/>
    </source>
</evidence>
<dbReference type="RefSeq" id="WP_229821865.1">
    <property type="nucleotide sequence ID" value="NZ_BMRW01000001.1"/>
</dbReference>
<sequence length="227" mass="23774">MAPLFSGPSGSSGARGVPGPSPRWARPPVLRLPRLAPAYVAGVQLGAYAVGRLLAPAVRERVLRHCSTNVDNLRGRRWHTLATSALVVEQPMELPYALLLLAVLGYAEYAHGAWWAAGAFTYGHVGATLLVYGVLRAARAGARTRSAIDVGTSYGFNAVTGALATTLPRGPVRTGAYAALFALGARPLLRGGAHRPGFTDLGHLLALTLGVGFGPGRRRALGHRSSQ</sequence>
<dbReference type="InterPro" id="IPR046862">
    <property type="entry name" value="Rhomboid_2"/>
</dbReference>
<organism evidence="3 4">
    <name type="scientific">Streptomyces netropsis</name>
    <name type="common">Streptoverticillium netropsis</name>
    <dbReference type="NCBI Taxonomy" id="55404"/>
    <lineage>
        <taxon>Bacteria</taxon>
        <taxon>Bacillati</taxon>
        <taxon>Actinomycetota</taxon>
        <taxon>Actinomycetes</taxon>
        <taxon>Kitasatosporales</taxon>
        <taxon>Streptomycetaceae</taxon>
        <taxon>Streptomyces</taxon>
    </lineage>
</organism>
<feature type="transmembrane region" description="Helical" evidence="2">
    <location>
        <begin position="113"/>
        <end position="135"/>
    </location>
</feature>
<evidence type="ECO:0000313" key="3">
    <source>
        <dbReference type="EMBL" id="MBB4884618.1"/>
    </source>
</evidence>
<evidence type="ECO:0000313" key="4">
    <source>
        <dbReference type="Proteomes" id="UP000556436"/>
    </source>
</evidence>
<gene>
    <name evidence="3" type="ORF">FHS38_000627</name>
</gene>
<keyword evidence="2" id="KW-1133">Transmembrane helix</keyword>
<accession>A0A7W7L6Q1</accession>
<comment type="caution">
    <text evidence="3">The sequence shown here is derived from an EMBL/GenBank/DDBJ whole genome shotgun (WGS) entry which is preliminary data.</text>
</comment>
<keyword evidence="4" id="KW-1185">Reference proteome</keyword>
<keyword evidence="2" id="KW-0812">Transmembrane</keyword>
<protein>
    <submittedName>
        <fullName evidence="3">Uncharacterized protein</fullName>
    </submittedName>
</protein>
<dbReference type="Pfam" id="PF20401">
    <property type="entry name" value="Rhomboid_2"/>
    <property type="match status" value="1"/>
</dbReference>